<dbReference type="InterPro" id="IPR056174">
    <property type="entry name" value="SpoVR_N"/>
</dbReference>
<dbReference type="Pfam" id="PF24755">
    <property type="entry name" value="SpoVR_C"/>
    <property type="match status" value="1"/>
</dbReference>
<feature type="domain" description="SpoVR-like C-terminal" evidence="2">
    <location>
        <begin position="378"/>
        <end position="429"/>
    </location>
</feature>
<name>A0A1T4RJR6_9FIRM</name>
<reference evidence="4" key="1">
    <citation type="submission" date="2017-02" db="EMBL/GenBank/DDBJ databases">
        <authorList>
            <person name="Varghese N."/>
            <person name="Submissions S."/>
        </authorList>
    </citation>
    <scope>NUCLEOTIDE SEQUENCE [LARGE SCALE GENOMIC DNA]</scope>
    <source>
        <strain evidence="4">DSM 16521</strain>
    </source>
</reference>
<evidence type="ECO:0000259" key="1">
    <source>
        <dbReference type="Pfam" id="PF04293"/>
    </source>
</evidence>
<dbReference type="AlphaFoldDB" id="A0A1T4RJR6"/>
<dbReference type="Pfam" id="PF04293">
    <property type="entry name" value="SpoVR"/>
    <property type="match status" value="1"/>
</dbReference>
<dbReference type="PANTHER" id="PTHR30029">
    <property type="entry name" value="STAGE V SPORULATION PROTEIN R"/>
    <property type="match status" value="1"/>
</dbReference>
<accession>A0A1T4RJR6</accession>
<evidence type="ECO:0000313" key="3">
    <source>
        <dbReference type="EMBL" id="SKA15988.1"/>
    </source>
</evidence>
<organism evidence="3 4">
    <name type="scientific">Carboxydocella sporoproducens DSM 16521</name>
    <dbReference type="NCBI Taxonomy" id="1121270"/>
    <lineage>
        <taxon>Bacteria</taxon>
        <taxon>Bacillati</taxon>
        <taxon>Bacillota</taxon>
        <taxon>Clostridia</taxon>
        <taxon>Eubacteriales</taxon>
        <taxon>Clostridiales Family XVI. Incertae Sedis</taxon>
        <taxon>Carboxydocella</taxon>
    </lineage>
</organism>
<dbReference type="EMBL" id="FUXM01000031">
    <property type="protein sequence ID" value="SKA15988.1"/>
    <property type="molecule type" value="Genomic_DNA"/>
</dbReference>
<keyword evidence="4" id="KW-1185">Reference proteome</keyword>
<dbReference type="Proteomes" id="UP000189933">
    <property type="component" value="Unassembled WGS sequence"/>
</dbReference>
<protein>
    <submittedName>
        <fullName evidence="3">Stage V sporulation protein R</fullName>
    </submittedName>
</protein>
<evidence type="ECO:0000259" key="2">
    <source>
        <dbReference type="Pfam" id="PF24755"/>
    </source>
</evidence>
<proteinExistence type="predicted"/>
<dbReference type="RefSeq" id="WP_078666167.1">
    <property type="nucleotide sequence ID" value="NZ_FUXM01000031.1"/>
</dbReference>
<dbReference type="OrthoDB" id="9784270at2"/>
<evidence type="ECO:0000313" key="4">
    <source>
        <dbReference type="Proteomes" id="UP000189933"/>
    </source>
</evidence>
<dbReference type="InterPro" id="IPR007390">
    <property type="entry name" value="Spore_V_R"/>
</dbReference>
<dbReference type="PANTHER" id="PTHR30029:SF2">
    <property type="entry name" value="STAGE V SPORULATION PROTEIN R"/>
    <property type="match status" value="1"/>
</dbReference>
<sequence>MADKQEIKALQKAISEIEAIALDFGLDFFDMRFEICPADIIYTFGAYGMPTRFSHWSFGKAFHKMKTSYDYNLSRIYELVINSNPCYAFLLEGNSLVQNKMVIAHVYAHCDFFKNNRWFARTDRQMVDIMAVHALRIADYEFHYGFREVEKFLDAVLSIQEHINPHQIKEKDGRPVKEKKPEPAGSYADLWQLDSREIQDQEEEEENNKKLPEKDLLKFIMENSLDLTDWQRDIIAMIRSEMYYFWPQLETKIMNEGWATFWHVRIMRELALTEDEAIEFAKLHAGISQPNPYHINPYLVGWRIWEHLDKKYGRDELFLIREVDHDQSFLRNYLNEELVEELDLYLYQKVGQNWQITEKKWEQIRDNLVFSLNNCGFPYIEVVDGDYNKRHELYLLHRYEGIELDTKYLEKTLHYVSFLWGRPVHLETVIDNKRVLFTSDGFRSSKRLL</sequence>
<gene>
    <name evidence="3" type="ORF">SAMN02745885_02153</name>
</gene>
<dbReference type="InterPro" id="IPR057008">
    <property type="entry name" value="SpoVR-like_C"/>
</dbReference>
<feature type="domain" description="SpoVR protein-like N-terminal" evidence="1">
    <location>
        <begin position="5"/>
        <end position="376"/>
    </location>
</feature>